<evidence type="ECO:0000313" key="2">
    <source>
        <dbReference type="EMBL" id="AEA24422.1"/>
    </source>
</evidence>
<dbReference type="KEGG" id="pdx:Psed_2206"/>
<feature type="compositionally biased region" description="Polar residues" evidence="1">
    <location>
        <begin position="1"/>
        <end position="10"/>
    </location>
</feature>
<dbReference type="EMBL" id="CP002593">
    <property type="protein sequence ID" value="AEA24422.1"/>
    <property type="molecule type" value="Genomic_DNA"/>
</dbReference>
<dbReference type="HOGENOM" id="CLU_1822786_0_0_11"/>
<keyword evidence="3" id="KW-1185">Reference proteome</keyword>
<proteinExistence type="predicted"/>
<gene>
    <name evidence="2" type="ordered locus">Psed_2206</name>
</gene>
<name>F4CMQ5_PSEUX</name>
<feature type="region of interest" description="Disordered" evidence="1">
    <location>
        <begin position="1"/>
        <end position="20"/>
    </location>
</feature>
<evidence type="ECO:0000313" key="3">
    <source>
        <dbReference type="Proteomes" id="UP000007809"/>
    </source>
</evidence>
<reference evidence="2 3" key="1">
    <citation type="journal article" date="2011" name="J. Bacteriol.">
        <title>Genome sequence of the 1,4-dioxane-degrading Pseudonocardia dioxanivorans strain CB1190.</title>
        <authorList>
            <person name="Sales C.M."/>
            <person name="Mahendra S."/>
            <person name="Grostern A."/>
            <person name="Parales R.E."/>
            <person name="Goodwin L.A."/>
            <person name="Woyke T."/>
            <person name="Nolan M."/>
            <person name="Lapidus A."/>
            <person name="Chertkov O."/>
            <person name="Ovchinnikova G."/>
            <person name="Sczyrba A."/>
            <person name="Alvarez-Cohen L."/>
        </authorList>
    </citation>
    <scope>NUCLEOTIDE SEQUENCE [LARGE SCALE GENOMIC DNA]</scope>
    <source>
        <strain evidence="3">ATCC 55486 / DSM 44775 / JCM 13855 / CB1190</strain>
    </source>
</reference>
<organism evidence="2 3">
    <name type="scientific">Pseudonocardia dioxanivorans (strain ATCC 55486 / DSM 44775 / JCM 13855 / CB1190)</name>
    <dbReference type="NCBI Taxonomy" id="675635"/>
    <lineage>
        <taxon>Bacteria</taxon>
        <taxon>Bacillati</taxon>
        <taxon>Actinomycetota</taxon>
        <taxon>Actinomycetes</taxon>
        <taxon>Pseudonocardiales</taxon>
        <taxon>Pseudonocardiaceae</taxon>
        <taxon>Pseudonocardia</taxon>
    </lineage>
</organism>
<dbReference type="AlphaFoldDB" id="F4CMQ5"/>
<dbReference type="Proteomes" id="UP000007809">
    <property type="component" value="Chromosome"/>
</dbReference>
<evidence type="ECO:0000256" key="1">
    <source>
        <dbReference type="SAM" id="MobiDB-lite"/>
    </source>
</evidence>
<sequence length="145" mass="15900">MDETQRTTWSGPRRTCRRTTSRSVRPVTEWDGYVAIAATGSGLAPEFYSRLREAVRHSAGGVLVRLQEPSGWPGAPVIGVQPMRRRDGAVGPTLWLGPLRQERERESLLRWLTTGGPAATALPTALHGRILLAPPVLAVPRQTMN</sequence>
<protein>
    <submittedName>
        <fullName evidence="2">Uncharacterized protein</fullName>
    </submittedName>
</protein>
<accession>F4CMQ5</accession>